<feature type="domain" description="Luciferase-like" evidence="5">
    <location>
        <begin position="3"/>
        <end position="255"/>
    </location>
</feature>
<keyword evidence="2" id="KW-0288">FMN</keyword>
<dbReference type="EMBL" id="UINC01021102">
    <property type="protein sequence ID" value="SVA87944.1"/>
    <property type="molecule type" value="Genomic_DNA"/>
</dbReference>
<dbReference type="SUPFAM" id="SSF51679">
    <property type="entry name" value="Bacterial luciferase-like"/>
    <property type="match status" value="1"/>
</dbReference>
<keyword evidence="1" id="KW-0285">Flavoprotein</keyword>
<keyword evidence="4" id="KW-0503">Monooxygenase</keyword>
<dbReference type="GO" id="GO:0046306">
    <property type="term" value="P:alkanesulfonate catabolic process"/>
    <property type="evidence" value="ECO:0007669"/>
    <property type="project" value="TreeGrafter"/>
</dbReference>
<evidence type="ECO:0000256" key="4">
    <source>
        <dbReference type="ARBA" id="ARBA00023033"/>
    </source>
</evidence>
<evidence type="ECO:0000259" key="5">
    <source>
        <dbReference type="Pfam" id="PF00296"/>
    </source>
</evidence>
<proteinExistence type="predicted"/>
<reference evidence="6" key="1">
    <citation type="submission" date="2018-05" db="EMBL/GenBank/DDBJ databases">
        <authorList>
            <person name="Lanie J.A."/>
            <person name="Ng W.-L."/>
            <person name="Kazmierczak K.M."/>
            <person name="Andrzejewski T.M."/>
            <person name="Davidsen T.M."/>
            <person name="Wayne K.J."/>
            <person name="Tettelin H."/>
            <person name="Glass J.I."/>
            <person name="Rusch D."/>
            <person name="Podicherti R."/>
            <person name="Tsui H.-C.T."/>
            <person name="Winkler M.E."/>
        </authorList>
    </citation>
    <scope>NUCLEOTIDE SEQUENCE</scope>
</reference>
<dbReference type="GO" id="GO:0008726">
    <property type="term" value="F:alkanesulfonate monooxygenase activity"/>
    <property type="evidence" value="ECO:0007669"/>
    <property type="project" value="TreeGrafter"/>
</dbReference>
<sequence length="316" mass="35251">MKMEFGFYLPTHGPLAKRDPILKIASHAENIGFDSMVAGDHVIAPINPESQYPYSVGSEVPWDSSGEHLEMITELAFLAGVTSNAKLVTSVLIVPHRNPVLTAKMLSTIDVLSGGRLVVGVGVGWLEEEFESLDTPPFKRRGKVTDEYISIFKELWSEEEPSHDGEFYSFKPLQFSPKPIQRPGPPIWVGGQSRAAIRRVVKMADAWHPVGANPASPLEPSEMSVEIDYMDSYCEKIGRNRSEISIVLKAPVYDKENSFGGNRRRFSGNPEQIVADIKEYENLGVSHIVLDTRSADLNKSLEKMDWLSEEVMSSFR</sequence>
<name>A0A381ZFP8_9ZZZZ</name>
<gene>
    <name evidence="6" type="ORF">METZ01_LOCUS140798</name>
</gene>
<dbReference type="PANTHER" id="PTHR42847:SF4">
    <property type="entry name" value="ALKANESULFONATE MONOOXYGENASE-RELATED"/>
    <property type="match status" value="1"/>
</dbReference>
<dbReference type="InterPro" id="IPR036661">
    <property type="entry name" value="Luciferase-like_sf"/>
</dbReference>
<accession>A0A381ZFP8</accession>
<dbReference type="Gene3D" id="3.20.20.30">
    <property type="entry name" value="Luciferase-like domain"/>
    <property type="match status" value="1"/>
</dbReference>
<organism evidence="6">
    <name type="scientific">marine metagenome</name>
    <dbReference type="NCBI Taxonomy" id="408172"/>
    <lineage>
        <taxon>unclassified sequences</taxon>
        <taxon>metagenomes</taxon>
        <taxon>ecological metagenomes</taxon>
    </lineage>
</organism>
<evidence type="ECO:0000313" key="6">
    <source>
        <dbReference type="EMBL" id="SVA87944.1"/>
    </source>
</evidence>
<evidence type="ECO:0000256" key="1">
    <source>
        <dbReference type="ARBA" id="ARBA00022630"/>
    </source>
</evidence>
<keyword evidence="3" id="KW-0560">Oxidoreductase</keyword>
<dbReference type="CDD" id="cd01097">
    <property type="entry name" value="Tetrahydromethanopterin_reductase"/>
    <property type="match status" value="1"/>
</dbReference>
<dbReference type="InterPro" id="IPR050172">
    <property type="entry name" value="SsuD_RutA_monooxygenase"/>
</dbReference>
<dbReference type="NCBIfam" id="TIGR03619">
    <property type="entry name" value="F420_Rv2161c"/>
    <property type="match status" value="1"/>
</dbReference>
<dbReference type="InterPro" id="IPR019921">
    <property type="entry name" value="Lucif-like_OxRdtase_Rv2161c"/>
</dbReference>
<evidence type="ECO:0000256" key="3">
    <source>
        <dbReference type="ARBA" id="ARBA00023002"/>
    </source>
</evidence>
<dbReference type="InterPro" id="IPR011251">
    <property type="entry name" value="Luciferase-like_dom"/>
</dbReference>
<protein>
    <recommendedName>
        <fullName evidence="5">Luciferase-like domain-containing protein</fullName>
    </recommendedName>
</protein>
<evidence type="ECO:0000256" key="2">
    <source>
        <dbReference type="ARBA" id="ARBA00022643"/>
    </source>
</evidence>
<dbReference type="Pfam" id="PF00296">
    <property type="entry name" value="Bac_luciferase"/>
    <property type="match status" value="1"/>
</dbReference>
<dbReference type="PANTHER" id="PTHR42847">
    <property type="entry name" value="ALKANESULFONATE MONOOXYGENASE"/>
    <property type="match status" value="1"/>
</dbReference>
<dbReference type="AlphaFoldDB" id="A0A381ZFP8"/>